<accession>A0A8T0BP43</accession>
<evidence type="ECO:0000256" key="1">
    <source>
        <dbReference type="ARBA" id="ARBA00004437"/>
    </source>
</evidence>
<dbReference type="AlphaFoldDB" id="A0A8T0BP43"/>
<gene>
    <name evidence="6" type="ORF">HF521_017895</name>
</gene>
<dbReference type="PANTHER" id="PTHR33958">
    <property type="entry name" value="PROTEIN C8ORF37"/>
    <property type="match status" value="1"/>
</dbReference>
<evidence type="ECO:0000313" key="7">
    <source>
        <dbReference type="Proteomes" id="UP000606274"/>
    </source>
</evidence>
<evidence type="ECO:0000256" key="2">
    <source>
        <dbReference type="ARBA" id="ARBA00004496"/>
    </source>
</evidence>
<dbReference type="Pfam" id="PF14996">
    <property type="entry name" value="RMP"/>
    <property type="match status" value="1"/>
</dbReference>
<comment type="caution">
    <text evidence="6">The sequence shown here is derived from an EMBL/GenBank/DDBJ whole genome shotgun (WGS) entry which is preliminary data.</text>
</comment>
<reference evidence="6" key="1">
    <citation type="submission" date="2020-08" db="EMBL/GenBank/DDBJ databases">
        <title>Chromosome-level assembly of Southern catfish (Silurus meridionalis) provides insights into visual adaptation to the nocturnal and benthic lifestyles.</title>
        <authorList>
            <person name="Zhang Y."/>
            <person name="Wang D."/>
            <person name="Peng Z."/>
        </authorList>
    </citation>
    <scope>NUCLEOTIDE SEQUENCE</scope>
    <source>
        <strain evidence="6">SWU-2019-XX</strain>
        <tissue evidence="6">Muscle</tissue>
    </source>
</reference>
<dbReference type="PANTHER" id="PTHR33958:SF1">
    <property type="entry name" value="CILIA- AND FLAGELLA-ASSOCIATED PROTEIN 418"/>
    <property type="match status" value="1"/>
</dbReference>
<dbReference type="InterPro" id="IPR029239">
    <property type="entry name" value="CFAP418"/>
</dbReference>
<organism evidence="6 7">
    <name type="scientific">Silurus meridionalis</name>
    <name type="common">Southern catfish</name>
    <name type="synonym">Silurus soldatovi meridionalis</name>
    <dbReference type="NCBI Taxonomy" id="175797"/>
    <lineage>
        <taxon>Eukaryota</taxon>
        <taxon>Metazoa</taxon>
        <taxon>Chordata</taxon>
        <taxon>Craniata</taxon>
        <taxon>Vertebrata</taxon>
        <taxon>Euteleostomi</taxon>
        <taxon>Actinopterygii</taxon>
        <taxon>Neopterygii</taxon>
        <taxon>Teleostei</taxon>
        <taxon>Ostariophysi</taxon>
        <taxon>Siluriformes</taxon>
        <taxon>Siluridae</taxon>
        <taxon>Silurus</taxon>
    </lineage>
</organism>
<comment type="function">
    <text evidence="4">May be involved in photoreceptor outer segment disk morphogenesis.</text>
</comment>
<dbReference type="EMBL" id="JABFDY010000004">
    <property type="protein sequence ID" value="KAF7708838.1"/>
    <property type="molecule type" value="Genomic_DNA"/>
</dbReference>
<dbReference type="Proteomes" id="UP000606274">
    <property type="component" value="Unassembled WGS sequence"/>
</dbReference>
<evidence type="ECO:0000256" key="3">
    <source>
        <dbReference type="ARBA" id="ARBA00022490"/>
    </source>
</evidence>
<proteinExistence type="predicted"/>
<dbReference type="OrthoDB" id="259905at2759"/>
<comment type="subcellular location">
    <subcellularLocation>
        <location evidence="2">Cytoplasm</location>
    </subcellularLocation>
    <subcellularLocation>
        <location evidence="1">Photoreceptor inner segment</location>
    </subcellularLocation>
</comment>
<dbReference type="GO" id="GO:0001917">
    <property type="term" value="C:photoreceptor inner segment"/>
    <property type="evidence" value="ECO:0007669"/>
    <property type="project" value="UniProtKB-SubCell"/>
</dbReference>
<dbReference type="GO" id="GO:0005829">
    <property type="term" value="C:cytosol"/>
    <property type="evidence" value="ECO:0007669"/>
    <property type="project" value="TreeGrafter"/>
</dbReference>
<sequence length="207" mass="23027">MADSLDALLDEVEAKFCREISVSHRASSCTVKAEQDNHGQQRSKDFVHSISDTYKVEGVDDIDAVLQEILDDDYPASSSHRPVLSKTCSVESCSQTAFKTCSPVCLGGSAIARGVGTSVTQKVCDRLRCTSCDFRVVMFDDQEWDSSCDYLFFRNNMPDCNKLQVKLKRRRGARAYACQCSWHSAVILSELGHIPNLKWVCGKHTAC</sequence>
<evidence type="ECO:0000313" key="6">
    <source>
        <dbReference type="EMBL" id="KAF7708838.1"/>
    </source>
</evidence>
<name>A0A8T0BP43_SILME</name>
<keyword evidence="3" id="KW-0963">Cytoplasm</keyword>
<keyword evidence="7" id="KW-1185">Reference proteome</keyword>
<protein>
    <recommendedName>
        <fullName evidence="5">Cilia- and flagella-associated protein 418</fullName>
    </recommendedName>
</protein>
<evidence type="ECO:0000256" key="5">
    <source>
        <dbReference type="ARBA" id="ARBA00026215"/>
    </source>
</evidence>
<evidence type="ECO:0000256" key="4">
    <source>
        <dbReference type="ARBA" id="ARBA00024819"/>
    </source>
</evidence>